<evidence type="ECO:0000313" key="3">
    <source>
        <dbReference type="Proteomes" id="UP000318538"/>
    </source>
</evidence>
<accession>A0A517N5D8</accession>
<dbReference type="GO" id="GO:0005829">
    <property type="term" value="C:cytosol"/>
    <property type="evidence" value="ECO:0007669"/>
    <property type="project" value="TreeGrafter"/>
</dbReference>
<dbReference type="Pfam" id="PF03992">
    <property type="entry name" value="ABM"/>
    <property type="match status" value="1"/>
</dbReference>
<sequence length="193" mass="21498">MAPIRHRAAHLATRACAQTDRHVRYLRTCGQAPPILTRKQAVFAGSTLGRCAARQWYVNCFDRGHVGQTHRPNRLVPMLGDGEWDAHVIVNRKRKSMSESLVVVASLTANAGSGDELFAAIASIIQASRAEAGCQSYICHRNIENADEIVVYEVWDDEAALQKHSQSEHFQRFLSEAKPVLKDLDVKKLTVQP</sequence>
<dbReference type="InterPro" id="IPR050744">
    <property type="entry name" value="AI-2_Isomerase_LsrG"/>
</dbReference>
<dbReference type="AlphaFoldDB" id="A0A517N5D8"/>
<dbReference type="EC" id="1.-.-.-" evidence="2"/>
<keyword evidence="2" id="KW-0560">Oxidoreductase</keyword>
<keyword evidence="3" id="KW-1185">Reference proteome</keyword>
<dbReference type="PANTHER" id="PTHR33336:SF3">
    <property type="entry name" value="ABM DOMAIN-CONTAINING PROTEIN"/>
    <property type="match status" value="1"/>
</dbReference>
<dbReference type="GO" id="GO:0004497">
    <property type="term" value="F:monooxygenase activity"/>
    <property type="evidence" value="ECO:0007669"/>
    <property type="project" value="UniProtKB-KW"/>
</dbReference>
<evidence type="ECO:0000313" key="2">
    <source>
        <dbReference type="EMBL" id="QDT02352.1"/>
    </source>
</evidence>
<proteinExistence type="predicted"/>
<dbReference type="InterPro" id="IPR011008">
    <property type="entry name" value="Dimeric_a/b-barrel"/>
</dbReference>
<dbReference type="KEGG" id="rlc:K227x_07280"/>
<keyword evidence="2" id="KW-0503">Monooxygenase</keyword>
<dbReference type="EMBL" id="CP036525">
    <property type="protein sequence ID" value="QDT02352.1"/>
    <property type="molecule type" value="Genomic_DNA"/>
</dbReference>
<feature type="domain" description="ABM" evidence="1">
    <location>
        <begin position="101"/>
        <end position="191"/>
    </location>
</feature>
<dbReference type="PROSITE" id="PS51725">
    <property type="entry name" value="ABM"/>
    <property type="match status" value="1"/>
</dbReference>
<dbReference type="PANTHER" id="PTHR33336">
    <property type="entry name" value="QUINOL MONOOXYGENASE YGIN-RELATED"/>
    <property type="match status" value="1"/>
</dbReference>
<dbReference type="Gene3D" id="3.30.70.100">
    <property type="match status" value="1"/>
</dbReference>
<protein>
    <submittedName>
        <fullName evidence="2">Monooxygenase YcnE</fullName>
        <ecNumber evidence="2">1.-.-.-</ecNumber>
    </submittedName>
</protein>
<name>A0A517N5D8_9BACT</name>
<dbReference type="Proteomes" id="UP000318538">
    <property type="component" value="Chromosome"/>
</dbReference>
<dbReference type="SUPFAM" id="SSF54909">
    <property type="entry name" value="Dimeric alpha+beta barrel"/>
    <property type="match status" value="1"/>
</dbReference>
<gene>
    <name evidence="2" type="primary">ycnE</name>
    <name evidence="2" type="ORF">K227x_07280</name>
</gene>
<evidence type="ECO:0000259" key="1">
    <source>
        <dbReference type="PROSITE" id="PS51725"/>
    </source>
</evidence>
<reference evidence="2 3" key="1">
    <citation type="submission" date="2019-02" db="EMBL/GenBank/DDBJ databases">
        <title>Deep-cultivation of Planctomycetes and their phenomic and genomic characterization uncovers novel biology.</title>
        <authorList>
            <person name="Wiegand S."/>
            <person name="Jogler M."/>
            <person name="Boedeker C."/>
            <person name="Pinto D."/>
            <person name="Vollmers J."/>
            <person name="Rivas-Marin E."/>
            <person name="Kohn T."/>
            <person name="Peeters S.H."/>
            <person name="Heuer A."/>
            <person name="Rast P."/>
            <person name="Oberbeckmann S."/>
            <person name="Bunk B."/>
            <person name="Jeske O."/>
            <person name="Meyerdierks A."/>
            <person name="Storesund J.E."/>
            <person name="Kallscheuer N."/>
            <person name="Luecker S."/>
            <person name="Lage O.M."/>
            <person name="Pohl T."/>
            <person name="Merkel B.J."/>
            <person name="Hornburger P."/>
            <person name="Mueller R.-W."/>
            <person name="Bruemmer F."/>
            <person name="Labrenz M."/>
            <person name="Spormann A.M."/>
            <person name="Op den Camp H."/>
            <person name="Overmann J."/>
            <person name="Amann R."/>
            <person name="Jetten M.S.M."/>
            <person name="Mascher T."/>
            <person name="Medema M.H."/>
            <person name="Devos D.P."/>
            <person name="Kaster A.-K."/>
            <person name="Ovreas L."/>
            <person name="Rohde M."/>
            <person name="Galperin M.Y."/>
            <person name="Jogler C."/>
        </authorList>
    </citation>
    <scope>NUCLEOTIDE SEQUENCE [LARGE SCALE GENOMIC DNA]</scope>
    <source>
        <strain evidence="2 3">K22_7</strain>
    </source>
</reference>
<organism evidence="2 3">
    <name type="scientific">Rubripirellula lacrimiformis</name>
    <dbReference type="NCBI Taxonomy" id="1930273"/>
    <lineage>
        <taxon>Bacteria</taxon>
        <taxon>Pseudomonadati</taxon>
        <taxon>Planctomycetota</taxon>
        <taxon>Planctomycetia</taxon>
        <taxon>Pirellulales</taxon>
        <taxon>Pirellulaceae</taxon>
        <taxon>Rubripirellula</taxon>
    </lineage>
</organism>
<dbReference type="InterPro" id="IPR007138">
    <property type="entry name" value="ABM_dom"/>
</dbReference>